<protein>
    <recommendedName>
        <fullName evidence="3">DUF697 domain-containing protein</fullName>
    </recommendedName>
</protein>
<evidence type="ECO:0008006" key="3">
    <source>
        <dbReference type="Google" id="ProtNLM"/>
    </source>
</evidence>
<keyword evidence="2" id="KW-1185">Reference proteome</keyword>
<proteinExistence type="predicted"/>
<gene>
    <name evidence="1" type="ORF">MBO_05832</name>
</gene>
<reference evidence="1 2" key="1">
    <citation type="journal article" date="2014" name="Genome Announc.">
        <title>Draft Genome Sequence of Moraxella bovoculi Strain 237T (ATCC BAA-1259T) Isolated from a Calf with Infectious Bovine Keratoconjunctivitis.</title>
        <authorList>
            <person name="Calcutt M.J."/>
            <person name="Foecking M.F."/>
            <person name="Martin N.T."/>
            <person name="Mhlanga-Mutangadura T."/>
            <person name="Reilly T.J."/>
        </authorList>
    </citation>
    <scope>NUCLEOTIDE SEQUENCE [LARGE SCALE GENOMIC DNA]</scope>
    <source>
        <strain evidence="1 2">237</strain>
    </source>
</reference>
<dbReference type="Proteomes" id="UP000035860">
    <property type="component" value="Unassembled WGS sequence"/>
</dbReference>
<dbReference type="AlphaFoldDB" id="A0A066UGM4"/>
<name>A0A066UGM4_9GAMM</name>
<dbReference type="EMBL" id="AOMT01000023">
    <property type="protein sequence ID" value="KDN25032.1"/>
    <property type="molecule type" value="Genomic_DNA"/>
</dbReference>
<evidence type="ECO:0000313" key="1">
    <source>
        <dbReference type="EMBL" id="KDN25032.1"/>
    </source>
</evidence>
<evidence type="ECO:0000313" key="2">
    <source>
        <dbReference type="Proteomes" id="UP000035860"/>
    </source>
</evidence>
<comment type="caution">
    <text evidence="1">The sequence shown here is derived from an EMBL/GenBank/DDBJ whole genome shotgun (WGS) entry which is preliminary data.</text>
</comment>
<dbReference type="OrthoDB" id="2646363at2"/>
<accession>A0A066UGM4</accession>
<sequence>MSLTKPISQPTAKDFDPTINLEKVRAECQELAKSRAKISAGVAIIPLPFLDVAIDVGMLSKLLPEITKKFGLEEPTDPHSTASEAARRQTIQDRILAIGGLVATRGVVNKTIQGFGGRIIGKQVAKYIPLGGQMVAATIGYMIFKKIAFDHIEQCYQVAKEAQLKGHQV</sequence>
<organism evidence="1 2">
    <name type="scientific">Moraxella bovoculi 237</name>
    <dbReference type="NCBI Taxonomy" id="743974"/>
    <lineage>
        <taxon>Bacteria</taxon>
        <taxon>Pseudomonadati</taxon>
        <taxon>Pseudomonadota</taxon>
        <taxon>Gammaproteobacteria</taxon>
        <taxon>Moraxellales</taxon>
        <taxon>Moraxellaceae</taxon>
        <taxon>Moraxella</taxon>
    </lineage>
</organism>
<dbReference type="RefSeq" id="WP_036365424.1">
    <property type="nucleotide sequence ID" value="NZ_AOMT01000023.1"/>
</dbReference>
<dbReference type="eggNOG" id="COG1160">
    <property type="taxonomic scope" value="Bacteria"/>
</dbReference>